<evidence type="ECO:0000256" key="3">
    <source>
        <dbReference type="ARBA" id="ARBA00022989"/>
    </source>
</evidence>
<feature type="transmembrane region" description="Helical" evidence="5">
    <location>
        <begin position="351"/>
        <end position="376"/>
    </location>
</feature>
<evidence type="ECO:0000256" key="4">
    <source>
        <dbReference type="ARBA" id="ARBA00023136"/>
    </source>
</evidence>
<dbReference type="PANTHER" id="PTHR37422">
    <property type="entry name" value="TEICHURONIC ACID BIOSYNTHESIS PROTEIN TUAE"/>
    <property type="match status" value="1"/>
</dbReference>
<comment type="subcellular location">
    <subcellularLocation>
        <location evidence="1">Membrane</location>
        <topology evidence="1">Multi-pass membrane protein</topology>
    </subcellularLocation>
</comment>
<feature type="transmembrane region" description="Helical" evidence="5">
    <location>
        <begin position="104"/>
        <end position="120"/>
    </location>
</feature>
<feature type="transmembrane region" description="Helical" evidence="5">
    <location>
        <begin position="127"/>
        <end position="147"/>
    </location>
</feature>
<evidence type="ECO:0000313" key="7">
    <source>
        <dbReference type="EMBL" id="QFI56174.1"/>
    </source>
</evidence>
<accession>A0A5J6X0T0</accession>
<keyword evidence="8" id="KW-1185">Reference proteome</keyword>
<keyword evidence="3 5" id="KW-1133">Transmembrane helix</keyword>
<feature type="transmembrane region" description="Helical" evidence="5">
    <location>
        <begin position="245"/>
        <end position="263"/>
    </location>
</feature>
<feature type="domain" description="O-antigen ligase-related" evidence="6">
    <location>
        <begin position="203"/>
        <end position="359"/>
    </location>
</feature>
<dbReference type="InterPro" id="IPR051533">
    <property type="entry name" value="WaaL-like"/>
</dbReference>
<dbReference type="PANTHER" id="PTHR37422:SF23">
    <property type="entry name" value="TEICHURONIC ACID BIOSYNTHESIS PROTEIN TUAE"/>
    <property type="match status" value="1"/>
</dbReference>
<name>A0A5J6X0T0_9GAMM</name>
<proteinExistence type="predicted"/>
<protein>
    <submittedName>
        <fullName evidence="7">O-antigen ligase family protein</fullName>
    </submittedName>
</protein>
<dbReference type="GO" id="GO:0016874">
    <property type="term" value="F:ligase activity"/>
    <property type="evidence" value="ECO:0007669"/>
    <property type="project" value="UniProtKB-KW"/>
</dbReference>
<dbReference type="EMBL" id="CP040449">
    <property type="protein sequence ID" value="QFI56174.1"/>
    <property type="molecule type" value="Genomic_DNA"/>
</dbReference>
<evidence type="ECO:0000256" key="1">
    <source>
        <dbReference type="ARBA" id="ARBA00004141"/>
    </source>
</evidence>
<keyword evidence="7" id="KW-0436">Ligase</keyword>
<dbReference type="Proteomes" id="UP000594034">
    <property type="component" value="Chromosome"/>
</dbReference>
<dbReference type="AlphaFoldDB" id="A0A5J6X0T0"/>
<feature type="transmembrane region" description="Helical" evidence="5">
    <location>
        <begin position="167"/>
        <end position="187"/>
    </location>
</feature>
<dbReference type="RefSeq" id="WP_193002561.1">
    <property type="nucleotide sequence ID" value="NZ_CP040449.1"/>
</dbReference>
<evidence type="ECO:0000256" key="5">
    <source>
        <dbReference type="SAM" id="Phobius"/>
    </source>
</evidence>
<dbReference type="GO" id="GO:0016020">
    <property type="term" value="C:membrane"/>
    <property type="evidence" value="ECO:0007669"/>
    <property type="project" value="UniProtKB-SubCell"/>
</dbReference>
<feature type="transmembrane region" description="Helical" evidence="5">
    <location>
        <begin position="408"/>
        <end position="427"/>
    </location>
</feature>
<keyword evidence="2 5" id="KW-0812">Transmembrane</keyword>
<evidence type="ECO:0000259" key="6">
    <source>
        <dbReference type="Pfam" id="PF04932"/>
    </source>
</evidence>
<dbReference type="KEGG" id="asim:FE240_16710"/>
<sequence length="437" mass="49245">MLLFDIFKSHWPSDRRAQVEAVLRYGGLACLFFYALSRLALPGLGKGVEIGYVLAGAILLFGWRRELLGSIYIKLLLLALLVQCIPWGIGHFTSLPTAEGNPGLDRLLKLYLFLLGATLLEGRERRVFWLWGCAALGLLAVVLVQLPEWQRGLKGMRVDFGIRNAQHTAMFFGILLLGCVCFAGRWLSARRQWLWRLPLLLAVLAVAVLGIVVTQTRAVFLAVGAAAILGVVLWGLMQRPHWKKVLLVLALGGALIGTILHYFKSQTIGRSGAEANVIEMVWEGKLDRIPYTSVGVRVNTWLVAWEKIKERPLFGWGREARSWVIEQSPTLPAWVKRDFGHLHNYFIEIQLSYGLAGSLWLLGMVVATLWGCWAAWRRGDMPLDVCLFGFCFVFYFLIVNNFESYFSFWTGGLAFNLIMAGLVSLAWRRSFPENARQ</sequence>
<feature type="transmembrane region" description="Helical" evidence="5">
    <location>
        <begin position="75"/>
        <end position="92"/>
    </location>
</feature>
<feature type="transmembrane region" description="Helical" evidence="5">
    <location>
        <begin position="47"/>
        <end position="63"/>
    </location>
</feature>
<keyword evidence="4 5" id="KW-0472">Membrane</keyword>
<feature type="transmembrane region" description="Helical" evidence="5">
    <location>
        <begin position="383"/>
        <end position="402"/>
    </location>
</feature>
<reference evidence="7 8" key="1">
    <citation type="submission" date="2019-05" db="EMBL/GenBank/DDBJ databases">
        <title>OXA-830, a novel chromosomally encoded expanded-spectrum class D beta-lactamase in Aeromonas simiae.</title>
        <authorList>
            <person name="Zhou W."/>
            <person name="Chen Q."/>
        </authorList>
    </citation>
    <scope>NUCLEOTIDE SEQUENCE [LARGE SCALE GENOMIC DNA]</scope>
    <source>
        <strain evidence="7 8">A6</strain>
    </source>
</reference>
<organism evidence="7 8">
    <name type="scientific">Aeromonas simiae</name>
    <dbReference type="NCBI Taxonomy" id="218936"/>
    <lineage>
        <taxon>Bacteria</taxon>
        <taxon>Pseudomonadati</taxon>
        <taxon>Pseudomonadota</taxon>
        <taxon>Gammaproteobacteria</taxon>
        <taxon>Aeromonadales</taxon>
        <taxon>Aeromonadaceae</taxon>
        <taxon>Aeromonas</taxon>
    </lineage>
</organism>
<evidence type="ECO:0000256" key="2">
    <source>
        <dbReference type="ARBA" id="ARBA00022692"/>
    </source>
</evidence>
<feature type="transmembrane region" description="Helical" evidence="5">
    <location>
        <begin position="218"/>
        <end position="236"/>
    </location>
</feature>
<dbReference type="InterPro" id="IPR007016">
    <property type="entry name" value="O-antigen_ligase-rel_domated"/>
</dbReference>
<evidence type="ECO:0000313" key="8">
    <source>
        <dbReference type="Proteomes" id="UP000594034"/>
    </source>
</evidence>
<gene>
    <name evidence="7" type="ORF">FE240_16710</name>
</gene>
<feature type="transmembrane region" description="Helical" evidence="5">
    <location>
        <begin position="194"/>
        <end position="212"/>
    </location>
</feature>
<dbReference type="Pfam" id="PF04932">
    <property type="entry name" value="Wzy_C"/>
    <property type="match status" value="1"/>
</dbReference>